<evidence type="ECO:0000256" key="4">
    <source>
        <dbReference type="ARBA" id="ARBA00022614"/>
    </source>
</evidence>
<comment type="subcellular location">
    <subcellularLocation>
        <location evidence="1">Cell membrane</location>
    </subcellularLocation>
    <subcellularLocation>
        <location evidence="10">Endomembrane system</location>
        <topology evidence="10">Single-pass membrane protein</topology>
    </subcellularLocation>
</comment>
<comment type="similarity">
    <text evidence="2">Belongs to the RLP family.</text>
</comment>
<sequence length="261" mass="28667">MSNPTSLQGKAFKWILSQDLICPDYPMLVQRFALVVLYYSTNGDSWRQCSNNPSAMDRCGEEKPFMGATRFLTTSSSECDWAGITCDGSVVTTLLFERNNLGGSIPTEIGLLTGLREIGMEQGRLSGSIPSELGRLSQLYFIDLDYNELVGSLPSELWSLTLLQQLDLNNNRLSGTLSTEIGSLTKLQFLQLNSNPMVGTIPSQMGLLTDLKAFTLHDASFSGSMPTEICAVSSLQLLVADCYDPETDIVCLCCNNCWSEH</sequence>
<protein>
    <recommendedName>
        <fullName evidence="11">Disease resistance R13L4/SHOC-2-like LRR domain-containing protein</fullName>
    </recommendedName>
</protein>
<keyword evidence="5" id="KW-0812">Transmembrane</keyword>
<dbReference type="GO" id="GO:0005886">
    <property type="term" value="C:plasma membrane"/>
    <property type="evidence" value="ECO:0007669"/>
    <property type="project" value="UniProtKB-SubCell"/>
</dbReference>
<dbReference type="PANTHER" id="PTHR48062:SF52">
    <property type="entry name" value="RECEPTOR-LIKE PROTEIN 8-RELATED"/>
    <property type="match status" value="1"/>
</dbReference>
<gene>
    <name evidence="12" type="ORF">CTEN0397_LOCUS3742</name>
</gene>
<name>A0A7S1GJ93_CYCTE</name>
<evidence type="ECO:0000259" key="11">
    <source>
        <dbReference type="Pfam" id="PF23598"/>
    </source>
</evidence>
<evidence type="ECO:0000256" key="2">
    <source>
        <dbReference type="ARBA" id="ARBA00009592"/>
    </source>
</evidence>
<feature type="domain" description="Disease resistance R13L4/SHOC-2-like LRR" evidence="11">
    <location>
        <begin position="131"/>
        <end position="243"/>
    </location>
</feature>
<keyword evidence="7" id="KW-0677">Repeat</keyword>
<keyword evidence="6" id="KW-0732">Signal</keyword>
<keyword evidence="4" id="KW-0433">Leucine-rich repeat</keyword>
<evidence type="ECO:0000256" key="8">
    <source>
        <dbReference type="ARBA" id="ARBA00022989"/>
    </source>
</evidence>
<accession>A0A7S1GJ93</accession>
<proteinExistence type="inferred from homology"/>
<evidence type="ECO:0000256" key="6">
    <source>
        <dbReference type="ARBA" id="ARBA00022729"/>
    </source>
</evidence>
<dbReference type="SUPFAM" id="SSF52058">
    <property type="entry name" value="L domain-like"/>
    <property type="match status" value="1"/>
</dbReference>
<evidence type="ECO:0000256" key="5">
    <source>
        <dbReference type="ARBA" id="ARBA00022692"/>
    </source>
</evidence>
<dbReference type="EMBL" id="HBFW01005808">
    <property type="protein sequence ID" value="CAD8932714.1"/>
    <property type="molecule type" value="Transcribed_RNA"/>
</dbReference>
<evidence type="ECO:0000256" key="10">
    <source>
        <dbReference type="ARBA" id="ARBA00037847"/>
    </source>
</evidence>
<dbReference type="InterPro" id="IPR055414">
    <property type="entry name" value="LRR_R13L4/SHOC2-like"/>
</dbReference>
<evidence type="ECO:0000256" key="3">
    <source>
        <dbReference type="ARBA" id="ARBA00022475"/>
    </source>
</evidence>
<keyword evidence="9" id="KW-0472">Membrane</keyword>
<evidence type="ECO:0000256" key="7">
    <source>
        <dbReference type="ARBA" id="ARBA00022737"/>
    </source>
</evidence>
<dbReference type="InterPro" id="IPR051502">
    <property type="entry name" value="RLP_Defense_Trigger"/>
</dbReference>
<evidence type="ECO:0000313" key="12">
    <source>
        <dbReference type="EMBL" id="CAD8932714.1"/>
    </source>
</evidence>
<dbReference type="GO" id="GO:0012505">
    <property type="term" value="C:endomembrane system"/>
    <property type="evidence" value="ECO:0007669"/>
    <property type="project" value="UniProtKB-SubCell"/>
</dbReference>
<organism evidence="12">
    <name type="scientific">Cyclophora tenuis</name>
    <name type="common">Marine diatom</name>
    <dbReference type="NCBI Taxonomy" id="216820"/>
    <lineage>
        <taxon>Eukaryota</taxon>
        <taxon>Sar</taxon>
        <taxon>Stramenopiles</taxon>
        <taxon>Ochrophyta</taxon>
        <taxon>Bacillariophyta</taxon>
        <taxon>Fragilariophyceae</taxon>
        <taxon>Fragilariophycidae</taxon>
        <taxon>Cyclophorales</taxon>
        <taxon>Cyclophoraceae</taxon>
        <taxon>Cyclophora</taxon>
    </lineage>
</organism>
<reference evidence="12" key="1">
    <citation type="submission" date="2021-01" db="EMBL/GenBank/DDBJ databases">
        <authorList>
            <person name="Corre E."/>
            <person name="Pelletier E."/>
            <person name="Niang G."/>
            <person name="Scheremetjew M."/>
            <person name="Finn R."/>
            <person name="Kale V."/>
            <person name="Holt S."/>
            <person name="Cochrane G."/>
            <person name="Meng A."/>
            <person name="Brown T."/>
            <person name="Cohen L."/>
        </authorList>
    </citation>
    <scope>NUCLEOTIDE SEQUENCE</scope>
    <source>
        <strain evidence="12">ECT3854</strain>
    </source>
</reference>
<dbReference type="PANTHER" id="PTHR48062">
    <property type="entry name" value="RECEPTOR-LIKE PROTEIN 14"/>
    <property type="match status" value="1"/>
</dbReference>
<evidence type="ECO:0000256" key="9">
    <source>
        <dbReference type="ARBA" id="ARBA00023136"/>
    </source>
</evidence>
<keyword evidence="8" id="KW-1133">Transmembrane helix</keyword>
<dbReference type="FunFam" id="3.80.10.10:FF:000041">
    <property type="entry name" value="LRR receptor-like serine/threonine-protein kinase ERECTA"/>
    <property type="match status" value="1"/>
</dbReference>
<dbReference type="Pfam" id="PF23598">
    <property type="entry name" value="LRR_14"/>
    <property type="match status" value="1"/>
</dbReference>
<dbReference type="InterPro" id="IPR032675">
    <property type="entry name" value="LRR_dom_sf"/>
</dbReference>
<evidence type="ECO:0000256" key="1">
    <source>
        <dbReference type="ARBA" id="ARBA00004236"/>
    </source>
</evidence>
<keyword evidence="3" id="KW-1003">Cell membrane</keyword>
<dbReference type="Gene3D" id="3.80.10.10">
    <property type="entry name" value="Ribonuclease Inhibitor"/>
    <property type="match status" value="2"/>
</dbReference>
<dbReference type="FunFam" id="3.80.10.10:FF:000129">
    <property type="entry name" value="Leucine-rich repeat receptor-like kinase"/>
    <property type="match status" value="1"/>
</dbReference>
<dbReference type="AlphaFoldDB" id="A0A7S1GJ93"/>